<sequence length="184" mass="20305">MFTLRTTREEDWPQLRTFRLENATDNPVSWTATVDETLRIPEDGWRMRARRGGQPDTTSVVATDDETGRWLGMMCAQIGDAHGLEPVLTGVYVTPDARGRAAGVTDALFESILRWAGSRGTVLRLWVAEHAVPARLYYARNGFVPTGRVEELRVLGREPQPDDGGLLEMSRPLTGATTPVAAAL</sequence>
<reference evidence="2 3" key="1">
    <citation type="submission" date="2023-09" db="EMBL/GenBank/DDBJ databases">
        <title>Microbacterium fusihabitans sp. nov., Microbacterium phycihabitans sp. nov., and Microbacterium cervinum sp. nov., isolated from dried seaweeds of beach.</title>
        <authorList>
            <person name="Lee S.D."/>
        </authorList>
    </citation>
    <scope>NUCLEOTIDE SEQUENCE [LARGE SCALE GENOMIC DNA]</scope>
    <source>
        <strain evidence="2 3">KSW4-17</strain>
    </source>
</reference>
<gene>
    <name evidence="2" type="ORF">RWH45_16045</name>
</gene>
<protein>
    <submittedName>
        <fullName evidence="2">GNAT family N-acetyltransferase</fullName>
    </submittedName>
</protein>
<keyword evidence="3" id="KW-1185">Reference proteome</keyword>
<dbReference type="PROSITE" id="PS51186">
    <property type="entry name" value="GNAT"/>
    <property type="match status" value="1"/>
</dbReference>
<dbReference type="Pfam" id="PF00583">
    <property type="entry name" value="Acetyltransf_1"/>
    <property type="match status" value="1"/>
</dbReference>
<evidence type="ECO:0000313" key="2">
    <source>
        <dbReference type="EMBL" id="MDU0368722.1"/>
    </source>
</evidence>
<proteinExistence type="predicted"/>
<comment type="caution">
    <text evidence="2">The sequence shown here is derived from an EMBL/GenBank/DDBJ whole genome shotgun (WGS) entry which is preliminary data.</text>
</comment>
<dbReference type="InterPro" id="IPR016181">
    <property type="entry name" value="Acyl_CoA_acyltransferase"/>
</dbReference>
<name>A0ABU3TBG5_9MICO</name>
<feature type="domain" description="N-acetyltransferase" evidence="1">
    <location>
        <begin position="2"/>
        <end position="174"/>
    </location>
</feature>
<dbReference type="InterPro" id="IPR000182">
    <property type="entry name" value="GNAT_dom"/>
</dbReference>
<dbReference type="SUPFAM" id="SSF55729">
    <property type="entry name" value="Acyl-CoA N-acyltransferases (Nat)"/>
    <property type="match status" value="1"/>
</dbReference>
<accession>A0ABU3TBG5</accession>
<evidence type="ECO:0000313" key="3">
    <source>
        <dbReference type="Proteomes" id="UP001263371"/>
    </source>
</evidence>
<organism evidence="2 3">
    <name type="scientific">Microbacterium galbum</name>
    <dbReference type="NCBI Taxonomy" id="3075994"/>
    <lineage>
        <taxon>Bacteria</taxon>
        <taxon>Bacillati</taxon>
        <taxon>Actinomycetota</taxon>
        <taxon>Actinomycetes</taxon>
        <taxon>Micrococcales</taxon>
        <taxon>Microbacteriaceae</taxon>
        <taxon>Microbacterium</taxon>
    </lineage>
</organism>
<dbReference type="RefSeq" id="WP_315995855.1">
    <property type="nucleotide sequence ID" value="NZ_JAWDIS010000003.1"/>
</dbReference>
<dbReference type="EMBL" id="JAWDIS010000003">
    <property type="protein sequence ID" value="MDU0368722.1"/>
    <property type="molecule type" value="Genomic_DNA"/>
</dbReference>
<dbReference type="CDD" id="cd04301">
    <property type="entry name" value="NAT_SF"/>
    <property type="match status" value="1"/>
</dbReference>
<dbReference type="Proteomes" id="UP001263371">
    <property type="component" value="Unassembled WGS sequence"/>
</dbReference>
<dbReference type="Gene3D" id="3.40.630.30">
    <property type="match status" value="1"/>
</dbReference>
<evidence type="ECO:0000259" key="1">
    <source>
        <dbReference type="PROSITE" id="PS51186"/>
    </source>
</evidence>